<gene>
    <name evidence="1" type="ORF">NCTC13337_02082</name>
</gene>
<keyword evidence="2" id="KW-1185">Reference proteome</keyword>
<evidence type="ECO:0000313" key="1">
    <source>
        <dbReference type="EMBL" id="SUO96921.1"/>
    </source>
</evidence>
<protein>
    <submittedName>
        <fullName evidence="1">Uncharacterized protein</fullName>
    </submittedName>
</protein>
<reference evidence="1 2" key="1">
    <citation type="submission" date="2018-06" db="EMBL/GenBank/DDBJ databases">
        <authorList>
            <consortium name="Pathogen Informatics"/>
            <person name="Doyle S."/>
        </authorList>
    </citation>
    <scope>NUCLEOTIDE SEQUENCE [LARGE SCALE GENOMIC DNA]</scope>
    <source>
        <strain evidence="1 2">NCTC13337</strain>
    </source>
</reference>
<accession>A0A380MZ08</accession>
<dbReference type="Proteomes" id="UP000254601">
    <property type="component" value="Unassembled WGS sequence"/>
</dbReference>
<evidence type="ECO:0000313" key="2">
    <source>
        <dbReference type="Proteomes" id="UP000254601"/>
    </source>
</evidence>
<name>A0A380MZ08_9GAMM</name>
<sequence>MYLKYLVTKIGSQESQTPIHDRQEDIRLQLLQKMKDFQTGNCGKGMSVKMIRGHGSEKVFVEEVLNERERHRWGILLTGKQLDGNLNSYIAAIEKETL</sequence>
<dbReference type="AlphaFoldDB" id="A0A380MZ08"/>
<dbReference type="EMBL" id="UHIC01000001">
    <property type="protein sequence ID" value="SUO96921.1"/>
    <property type="molecule type" value="Genomic_DNA"/>
</dbReference>
<organism evidence="1 2">
    <name type="scientific">Suttonella ornithocola</name>
    <dbReference type="NCBI Taxonomy" id="279832"/>
    <lineage>
        <taxon>Bacteria</taxon>
        <taxon>Pseudomonadati</taxon>
        <taxon>Pseudomonadota</taxon>
        <taxon>Gammaproteobacteria</taxon>
        <taxon>Cardiobacteriales</taxon>
        <taxon>Cardiobacteriaceae</taxon>
        <taxon>Suttonella</taxon>
    </lineage>
</organism>
<proteinExistence type="predicted"/>
<dbReference type="RefSeq" id="WP_072577387.1">
    <property type="nucleotide sequence ID" value="NZ_LWHB01000167.1"/>
</dbReference>